<dbReference type="EC" id="2.7.7.62" evidence="14"/>
<evidence type="ECO:0000256" key="10">
    <source>
        <dbReference type="ARBA" id="ARBA00022741"/>
    </source>
</evidence>
<evidence type="ECO:0000256" key="11">
    <source>
        <dbReference type="ARBA" id="ARBA00022777"/>
    </source>
</evidence>
<dbReference type="EC" id="2.7.1.156" evidence="14"/>
<comment type="catalytic activity">
    <reaction evidence="1 14">
        <text>adenosylcob(III)inamide + ATP = adenosylcob(III)inamide phosphate + ADP + H(+)</text>
        <dbReference type="Rhea" id="RHEA:15769"/>
        <dbReference type="ChEBI" id="CHEBI:2480"/>
        <dbReference type="ChEBI" id="CHEBI:15378"/>
        <dbReference type="ChEBI" id="CHEBI:30616"/>
        <dbReference type="ChEBI" id="CHEBI:58502"/>
        <dbReference type="ChEBI" id="CHEBI:456216"/>
        <dbReference type="EC" id="2.7.1.156"/>
    </reaction>
</comment>
<dbReference type="AlphaFoldDB" id="A0A2S9GUY3"/>
<gene>
    <name evidence="17" type="ORF">S2091_3807</name>
</gene>
<evidence type="ECO:0000256" key="15">
    <source>
        <dbReference type="PIRSR" id="PIRSR006135-1"/>
    </source>
</evidence>
<feature type="binding site" evidence="16">
    <location>
        <position position="83"/>
    </location>
    <ligand>
        <name>GTP</name>
        <dbReference type="ChEBI" id="CHEBI:37565"/>
    </ligand>
</feature>
<keyword evidence="13 14" id="KW-0342">GTP-binding</keyword>
<comment type="similarity">
    <text evidence="7 14">Belongs to the CobU/CobP family.</text>
</comment>
<comment type="catalytic activity">
    <reaction evidence="2 14">
        <text>adenosylcob(III)inamide phosphate + GTP + H(+) = adenosylcob(III)inamide-GDP + diphosphate</text>
        <dbReference type="Rhea" id="RHEA:22712"/>
        <dbReference type="ChEBI" id="CHEBI:15378"/>
        <dbReference type="ChEBI" id="CHEBI:33019"/>
        <dbReference type="ChEBI" id="CHEBI:37565"/>
        <dbReference type="ChEBI" id="CHEBI:58502"/>
        <dbReference type="ChEBI" id="CHEBI:60487"/>
        <dbReference type="EC" id="2.7.7.62"/>
    </reaction>
</comment>
<keyword evidence="10 14" id="KW-0547">Nucleotide-binding</keyword>
<dbReference type="RefSeq" id="WP_105533551.1">
    <property type="nucleotide sequence ID" value="NZ_PUGF01000022.1"/>
</dbReference>
<dbReference type="UniPathway" id="UPA00148">
    <property type="reaction ID" value="UER00236"/>
</dbReference>
<dbReference type="CDD" id="cd00544">
    <property type="entry name" value="CobU"/>
    <property type="match status" value="1"/>
</dbReference>
<comment type="function">
    <text evidence="4 14">Catalyzes ATP-dependent phosphorylation of adenosylcobinamide and addition of GMP to adenosylcobinamide phosphate.</text>
</comment>
<evidence type="ECO:0000256" key="5">
    <source>
        <dbReference type="ARBA" id="ARBA00004692"/>
    </source>
</evidence>
<proteinExistence type="inferred from homology"/>
<evidence type="ECO:0000256" key="13">
    <source>
        <dbReference type="ARBA" id="ARBA00023134"/>
    </source>
</evidence>
<evidence type="ECO:0000256" key="4">
    <source>
        <dbReference type="ARBA" id="ARBA00003889"/>
    </source>
</evidence>
<name>A0A2S9GUY3_9BURK</name>
<dbReference type="PANTHER" id="PTHR34848">
    <property type="match status" value="1"/>
</dbReference>
<comment type="catalytic activity">
    <reaction evidence="3">
        <text>adenosylcob(III)inamide + GTP = adenosylcob(III)inamide phosphate + GDP + H(+)</text>
        <dbReference type="Rhea" id="RHEA:15765"/>
        <dbReference type="ChEBI" id="CHEBI:2480"/>
        <dbReference type="ChEBI" id="CHEBI:15378"/>
        <dbReference type="ChEBI" id="CHEBI:37565"/>
        <dbReference type="ChEBI" id="CHEBI:58189"/>
        <dbReference type="ChEBI" id="CHEBI:58502"/>
        <dbReference type="EC" id="2.7.1.156"/>
    </reaction>
</comment>
<evidence type="ECO:0000313" key="17">
    <source>
        <dbReference type="EMBL" id="PRC91529.1"/>
    </source>
</evidence>
<evidence type="ECO:0000313" key="18">
    <source>
        <dbReference type="Proteomes" id="UP000237839"/>
    </source>
</evidence>
<comment type="pathway">
    <text evidence="6 14">Cofactor biosynthesis; adenosylcobalamin biosynthesis; adenosylcobalamin from cob(II)yrinate a,c-diamide: step 5/7.</text>
</comment>
<evidence type="ECO:0000256" key="2">
    <source>
        <dbReference type="ARBA" id="ARBA00000711"/>
    </source>
</evidence>
<keyword evidence="11 14" id="KW-0418">Kinase</keyword>
<dbReference type="GO" id="GO:0009236">
    <property type="term" value="P:cobalamin biosynthetic process"/>
    <property type="evidence" value="ECO:0007669"/>
    <property type="project" value="UniProtKB-UniRule"/>
</dbReference>
<feature type="binding site" evidence="16">
    <location>
        <begin position="33"/>
        <end position="35"/>
    </location>
    <ligand>
        <name>GTP</name>
        <dbReference type="ChEBI" id="CHEBI:37565"/>
    </ligand>
</feature>
<sequence length="185" mass="20216">MTRTLVLGGARSGKSAFAETLAENQGKEVIYIATAQAKDTEMAARIKHHQQQRPASWRLVEEPLALGEALLKWCAPDRVVLIDCLTLWLANLLFDEKTEYPEIGLIPLPELFHEQREQFLTALTQVTGELILVSNEVGLGVVPYGAVSRCFVDEAGRLNQAVAKHCENVLLVAAGLPLVLKGSAC</sequence>
<keyword evidence="12 14" id="KW-0067">ATP-binding</keyword>
<dbReference type="Pfam" id="PF02283">
    <property type="entry name" value="CobU"/>
    <property type="match status" value="1"/>
</dbReference>
<reference evidence="17 18" key="1">
    <citation type="submission" date="2018-02" db="EMBL/GenBank/DDBJ databases">
        <title>Solimicrobium silvestre gen. nov., sp. nov., isolated from alpine forest soil.</title>
        <authorList>
            <person name="Margesin R."/>
            <person name="Albuquerque L."/>
            <person name="Zhang D.-C."/>
            <person name="Froufe H.J.C."/>
            <person name="Severino R."/>
            <person name="Roxo I."/>
            <person name="Egas C."/>
            <person name="Da Costa M.S."/>
        </authorList>
    </citation>
    <scope>NUCLEOTIDE SEQUENCE [LARGE SCALE GENOMIC DNA]</scope>
    <source>
        <strain evidence="17 18">S20-91</strain>
    </source>
</reference>
<evidence type="ECO:0000256" key="8">
    <source>
        <dbReference type="ARBA" id="ARBA00022573"/>
    </source>
</evidence>
<dbReference type="PANTHER" id="PTHR34848:SF1">
    <property type="entry name" value="BIFUNCTIONAL ADENOSYLCOBALAMIN BIOSYNTHESIS PROTEIN COBU"/>
    <property type="match status" value="1"/>
</dbReference>
<evidence type="ECO:0000256" key="16">
    <source>
        <dbReference type="PIRSR" id="PIRSR006135-2"/>
    </source>
</evidence>
<feature type="binding site" evidence="16">
    <location>
        <position position="61"/>
    </location>
    <ligand>
        <name>GTP</name>
        <dbReference type="ChEBI" id="CHEBI:37565"/>
    </ligand>
</feature>
<feature type="binding site" evidence="16">
    <location>
        <begin position="8"/>
        <end position="15"/>
    </location>
    <ligand>
        <name>GTP</name>
        <dbReference type="ChEBI" id="CHEBI:37565"/>
    </ligand>
</feature>
<dbReference type="GO" id="GO:0043752">
    <property type="term" value="F:adenosylcobinamide kinase activity"/>
    <property type="evidence" value="ECO:0007669"/>
    <property type="project" value="UniProtKB-EC"/>
</dbReference>
<feature type="active site" description="GMP-histidine intermediate" evidence="15">
    <location>
        <position position="49"/>
    </location>
</feature>
<evidence type="ECO:0000256" key="1">
    <source>
        <dbReference type="ARBA" id="ARBA00000312"/>
    </source>
</evidence>
<dbReference type="Proteomes" id="UP000237839">
    <property type="component" value="Unassembled WGS sequence"/>
</dbReference>
<keyword evidence="17" id="KW-0548">Nucleotidyltransferase</keyword>
<evidence type="ECO:0000256" key="14">
    <source>
        <dbReference type="PIRNR" id="PIRNR006135"/>
    </source>
</evidence>
<evidence type="ECO:0000256" key="6">
    <source>
        <dbReference type="ARBA" id="ARBA00005159"/>
    </source>
</evidence>
<evidence type="ECO:0000256" key="3">
    <source>
        <dbReference type="ARBA" id="ARBA00001522"/>
    </source>
</evidence>
<dbReference type="SUPFAM" id="SSF52540">
    <property type="entry name" value="P-loop containing nucleoside triphosphate hydrolases"/>
    <property type="match status" value="1"/>
</dbReference>
<keyword evidence="9 14" id="KW-0808">Transferase</keyword>
<organism evidence="17 18">
    <name type="scientific">Solimicrobium silvestre</name>
    <dbReference type="NCBI Taxonomy" id="2099400"/>
    <lineage>
        <taxon>Bacteria</taxon>
        <taxon>Pseudomonadati</taxon>
        <taxon>Pseudomonadota</taxon>
        <taxon>Betaproteobacteria</taxon>
        <taxon>Burkholderiales</taxon>
        <taxon>Oxalobacteraceae</taxon>
        <taxon>Solimicrobium</taxon>
    </lineage>
</organism>
<dbReference type="GO" id="GO:0008820">
    <property type="term" value="F:cobinamide phosphate guanylyltransferase activity"/>
    <property type="evidence" value="ECO:0007669"/>
    <property type="project" value="UniProtKB-UniRule"/>
</dbReference>
<evidence type="ECO:0000256" key="12">
    <source>
        <dbReference type="ARBA" id="ARBA00022840"/>
    </source>
</evidence>
<dbReference type="PIRSF" id="PIRSF006135">
    <property type="entry name" value="CobU"/>
    <property type="match status" value="1"/>
</dbReference>
<dbReference type="InterPro" id="IPR003203">
    <property type="entry name" value="CobU/CobP"/>
</dbReference>
<keyword evidence="8 14" id="KW-0169">Cobalamin biosynthesis</keyword>
<keyword evidence="18" id="KW-1185">Reference proteome</keyword>
<evidence type="ECO:0000256" key="7">
    <source>
        <dbReference type="ARBA" id="ARBA00007490"/>
    </source>
</evidence>
<accession>A0A2S9GUY3</accession>
<comment type="caution">
    <text evidence="17">The sequence shown here is derived from an EMBL/GenBank/DDBJ whole genome shotgun (WGS) entry which is preliminary data.</text>
</comment>
<evidence type="ECO:0000256" key="9">
    <source>
        <dbReference type="ARBA" id="ARBA00022679"/>
    </source>
</evidence>
<dbReference type="EMBL" id="PUGF01000022">
    <property type="protein sequence ID" value="PRC91529.1"/>
    <property type="molecule type" value="Genomic_DNA"/>
</dbReference>
<dbReference type="InterPro" id="IPR027417">
    <property type="entry name" value="P-loop_NTPase"/>
</dbReference>
<dbReference type="GO" id="GO:0005524">
    <property type="term" value="F:ATP binding"/>
    <property type="evidence" value="ECO:0007669"/>
    <property type="project" value="UniProtKB-UniRule"/>
</dbReference>
<dbReference type="OrthoDB" id="9788370at2"/>
<comment type="pathway">
    <text evidence="5 14">Cofactor biosynthesis; adenosylcobalamin biosynthesis; adenosylcobalamin from cob(II)yrinate a,c-diamide: step 6/7.</text>
</comment>
<dbReference type="GO" id="GO:0005525">
    <property type="term" value="F:GTP binding"/>
    <property type="evidence" value="ECO:0007669"/>
    <property type="project" value="UniProtKB-UniRule"/>
</dbReference>
<protein>
    <recommendedName>
        <fullName evidence="14">Bifunctional adenosylcobalamin biosynthesis protein</fullName>
        <ecNumber evidence="14">2.7.1.156</ecNumber>
        <ecNumber evidence="14">2.7.7.62</ecNumber>
    </recommendedName>
</protein>
<dbReference type="Gene3D" id="3.40.50.300">
    <property type="entry name" value="P-loop containing nucleotide triphosphate hydrolases"/>
    <property type="match status" value="1"/>
</dbReference>